<name>A0ABQ1ZSJ8_9BACL</name>
<organism evidence="2 3">
    <name type="scientific">Saccharibacillus endophyticus</name>
    <dbReference type="NCBI Taxonomy" id="2060666"/>
    <lineage>
        <taxon>Bacteria</taxon>
        <taxon>Bacillati</taxon>
        <taxon>Bacillota</taxon>
        <taxon>Bacilli</taxon>
        <taxon>Bacillales</taxon>
        <taxon>Paenibacillaceae</taxon>
        <taxon>Saccharibacillus</taxon>
    </lineage>
</organism>
<dbReference type="EMBL" id="BMDD01000002">
    <property type="protein sequence ID" value="GGH76954.1"/>
    <property type="molecule type" value="Genomic_DNA"/>
</dbReference>
<evidence type="ECO:0000313" key="3">
    <source>
        <dbReference type="Proteomes" id="UP000605427"/>
    </source>
</evidence>
<feature type="domain" description="Phage-Barnase-EndoU-ColicinE5/D-RelE like nuclease 4" evidence="1">
    <location>
        <begin position="11"/>
        <end position="145"/>
    </location>
</feature>
<reference evidence="3" key="1">
    <citation type="journal article" date="2019" name="Int. J. Syst. Evol. Microbiol.">
        <title>The Global Catalogue of Microorganisms (GCM) 10K type strain sequencing project: providing services to taxonomists for standard genome sequencing and annotation.</title>
        <authorList>
            <consortium name="The Broad Institute Genomics Platform"/>
            <consortium name="The Broad Institute Genome Sequencing Center for Infectious Disease"/>
            <person name="Wu L."/>
            <person name="Ma J."/>
        </authorList>
    </citation>
    <scope>NUCLEOTIDE SEQUENCE [LARGE SCALE GENOMIC DNA]</scope>
    <source>
        <strain evidence="3">CCM 8702</strain>
    </source>
</reference>
<protein>
    <recommendedName>
        <fullName evidence="1">Phage-Barnase-EndoU-ColicinE5/D-RelE like nuclease 4 domain-containing protein</fullName>
    </recommendedName>
</protein>
<keyword evidence="3" id="KW-1185">Reference proteome</keyword>
<comment type="caution">
    <text evidence="2">The sequence shown here is derived from an EMBL/GenBank/DDBJ whole genome shotgun (WGS) entry which is preliminary data.</text>
</comment>
<dbReference type="Pfam" id="PF18813">
    <property type="entry name" value="PBECR4"/>
    <property type="match status" value="1"/>
</dbReference>
<sequence>MESKKTISFLKTAQQHYEKLLNKEVHYIYKKGGKYHELILKSGKSNFAHLFGIKYIDPKTNREFSPSSIYSALSKNKLTPDGIKKKPDGTTDQKLEVVPHLDQILTCNLRIVGNGTYLKLEYDAAIRTNKANFCMALAHINDGCFAPKSLLNLKSSKSNSIGAGFPVHCVYEILNDGEVFKYCEHQDFTLYLETHTYSFR</sequence>
<proteinExistence type="predicted"/>
<gene>
    <name evidence="2" type="ORF">GCM10007362_19980</name>
</gene>
<evidence type="ECO:0000259" key="1">
    <source>
        <dbReference type="Pfam" id="PF18813"/>
    </source>
</evidence>
<accession>A0ABQ1ZSJ8</accession>
<dbReference type="Proteomes" id="UP000605427">
    <property type="component" value="Unassembled WGS sequence"/>
</dbReference>
<dbReference type="RefSeq" id="WP_172242980.1">
    <property type="nucleotide sequence ID" value="NZ_BMDD01000002.1"/>
</dbReference>
<evidence type="ECO:0000313" key="2">
    <source>
        <dbReference type="EMBL" id="GGH76954.1"/>
    </source>
</evidence>
<dbReference type="InterPro" id="IPR041420">
    <property type="entry name" value="PBECR4"/>
</dbReference>